<name>A0A0P7IYG9_9RHOB</name>
<protein>
    <recommendedName>
        <fullName evidence="2">Flagellar hook-length control protein-like C-terminal domain-containing protein</fullName>
    </recommendedName>
</protein>
<dbReference type="InterPro" id="IPR038610">
    <property type="entry name" value="FliK-like_C_sf"/>
</dbReference>
<sequence>MQIGPKLPISGAADGTQNSVSNIRSGRGVGDLFSDLMLGAKDVDRPMMQVADQHDEALSEIRLADPMLGHMTDLPAEANVFFGMPGGAVQTGNIIQRVSDDSAGSETQPSQMSSDETVLAAGVDAIEAGEVSIAIAQPASRVSALGFQDLGATISGEGKGDRALGNNLQSAEVAGRILAGEQMAEIAGEITGPGQGSLSRVDPMTAAQLQTQLSFQMGSQTMTASQGKLSVEAVKNSEQVDVVGAGARATLEMVTGPVLVGEVGRMSGQPAGSPHAMPGPAAMKEGPSGAGVAKDFGREQARWASAPEQSHAAAPAPALANPSGATPLISGVVPMQAQLNVLQESSMRLPSGNFELDQLFATSSEVGIAEGRMVETLSSRAELSAQMRTELPRHVALQLADVARKMPDRPVELTLSPEELGKLRLTFSGDLSAMTIAVNVERPETLDLMRRHIDLLAQEMRDIGYGEVTFSFTQSGAGGKDGGQSSSDHAPSSSGDATDNGHVPDKAEPVLLNVMARSGIDIRL</sequence>
<keyword evidence="4" id="KW-1185">Reference proteome</keyword>
<feature type="compositionally biased region" description="Low complexity" evidence="1">
    <location>
        <begin position="304"/>
        <end position="319"/>
    </location>
</feature>
<feature type="region of interest" description="Disordered" evidence="1">
    <location>
        <begin position="267"/>
        <end position="291"/>
    </location>
</feature>
<feature type="region of interest" description="Disordered" evidence="1">
    <location>
        <begin position="300"/>
        <end position="319"/>
    </location>
</feature>
<dbReference type="OrthoDB" id="7203912at2"/>
<dbReference type="Proteomes" id="UP000050471">
    <property type="component" value="Unassembled WGS sequence"/>
</dbReference>
<evidence type="ECO:0000313" key="4">
    <source>
        <dbReference type="Proteomes" id="UP000050471"/>
    </source>
</evidence>
<dbReference type="InterPro" id="IPR021136">
    <property type="entry name" value="Flagellar_hook_control-like_C"/>
</dbReference>
<proteinExistence type="predicted"/>
<evidence type="ECO:0000259" key="2">
    <source>
        <dbReference type="Pfam" id="PF02120"/>
    </source>
</evidence>
<comment type="caution">
    <text evidence="3">The sequence shown here is derived from an EMBL/GenBank/DDBJ whole genome shotgun (WGS) entry which is preliminary data.</text>
</comment>
<reference evidence="3 4" key="1">
    <citation type="submission" date="2015-09" db="EMBL/GenBank/DDBJ databases">
        <title>Draft genome sequence of Aliiroseovarius crassostreae CV919-312TSm, the causative agent of Roseovarius Oyster Disease (formerly Juvenile Oyster Disease).</title>
        <authorList>
            <person name="Kessner L."/>
            <person name="Spinard E."/>
            <person name="Nelson D."/>
        </authorList>
    </citation>
    <scope>NUCLEOTIDE SEQUENCE [LARGE SCALE GENOMIC DNA]</scope>
    <source>
        <strain evidence="3 4">CV919-312</strain>
    </source>
</reference>
<dbReference type="AlphaFoldDB" id="A0A0P7IYG9"/>
<feature type="region of interest" description="Disordered" evidence="1">
    <location>
        <begin position="474"/>
        <end position="510"/>
    </location>
</feature>
<gene>
    <name evidence="3" type="ORF">AKJ29_06380</name>
</gene>
<feature type="domain" description="Flagellar hook-length control protein-like C-terminal" evidence="2">
    <location>
        <begin position="411"/>
        <end position="477"/>
    </location>
</feature>
<dbReference type="Pfam" id="PF02120">
    <property type="entry name" value="Flg_hook"/>
    <property type="match status" value="1"/>
</dbReference>
<dbReference type="EMBL" id="LKBA01000001">
    <property type="protein sequence ID" value="KPN64852.1"/>
    <property type="molecule type" value="Genomic_DNA"/>
</dbReference>
<feature type="compositionally biased region" description="Low complexity" evidence="1">
    <location>
        <begin position="485"/>
        <end position="494"/>
    </location>
</feature>
<organism evidence="3 4">
    <name type="scientific">Aliiroseovarius crassostreae</name>
    <dbReference type="NCBI Taxonomy" id="154981"/>
    <lineage>
        <taxon>Bacteria</taxon>
        <taxon>Pseudomonadati</taxon>
        <taxon>Pseudomonadota</taxon>
        <taxon>Alphaproteobacteria</taxon>
        <taxon>Rhodobacterales</taxon>
        <taxon>Paracoccaceae</taxon>
        <taxon>Aliiroseovarius</taxon>
    </lineage>
</organism>
<dbReference type="STRING" id="154981.AKJ29_06380"/>
<evidence type="ECO:0000256" key="1">
    <source>
        <dbReference type="SAM" id="MobiDB-lite"/>
    </source>
</evidence>
<accession>A0A0P7IYG9</accession>
<evidence type="ECO:0000313" key="3">
    <source>
        <dbReference type="EMBL" id="KPN64852.1"/>
    </source>
</evidence>
<dbReference type="Gene3D" id="3.30.750.140">
    <property type="match status" value="1"/>
</dbReference>